<gene>
    <name evidence="11" type="primary">LOC108624792</name>
</gene>
<keyword evidence="5" id="KW-0964">Secreted</keyword>
<evidence type="ECO:0000256" key="1">
    <source>
        <dbReference type="ARBA" id="ARBA00000111"/>
    </source>
</evidence>
<name>A0AAJ7S0N8_9HYME</name>
<dbReference type="InterPro" id="IPR000734">
    <property type="entry name" value="TAG_lipase"/>
</dbReference>
<dbReference type="GO" id="GO:0005615">
    <property type="term" value="C:extracellular space"/>
    <property type="evidence" value="ECO:0007669"/>
    <property type="project" value="TreeGrafter"/>
</dbReference>
<accession>A0AAJ7S0N8</accession>
<dbReference type="PRINTS" id="PR00821">
    <property type="entry name" value="TAGLIPASE"/>
</dbReference>
<dbReference type="AlphaFoldDB" id="A0AAJ7S0N8"/>
<sequence length="235" mass="25696">MNSKKSKACTLVREAFLRNGDYNVIVVDWSSISKRPYLWASKRVLMVAQYVSKMIDFLVSQGMRTSQLTIVGHSLGGHIAGLSSYYAKSKAHYVVALDPALPNFYSSGQGTRVSKGDANYVQVIHTNAGGLGYKSSIGDADYFPNGGTKQNGCINVDGGACSHSRSYFYYAESIDSKVGFAGRNCDNYDNYLNGKCKTNLLSLMGGLLPKFNIKGNFYLKTTNKSPFAMGNLVDY</sequence>
<dbReference type="GO" id="GO:0017171">
    <property type="term" value="F:serine hydrolase activity"/>
    <property type="evidence" value="ECO:0007669"/>
    <property type="project" value="TreeGrafter"/>
</dbReference>
<dbReference type="InterPro" id="IPR013818">
    <property type="entry name" value="Lipase"/>
</dbReference>
<dbReference type="KEGG" id="ccal:108624792"/>
<reference evidence="11" key="1">
    <citation type="submission" date="2025-08" db="UniProtKB">
        <authorList>
            <consortium name="RefSeq"/>
        </authorList>
    </citation>
    <scope>IDENTIFICATION</scope>
    <source>
        <tissue evidence="11">Whole body</tissue>
    </source>
</reference>
<keyword evidence="7" id="KW-1015">Disulfide bond</keyword>
<comment type="subcellular location">
    <subcellularLocation>
        <location evidence="2">Secreted</location>
    </subcellularLocation>
</comment>
<dbReference type="GO" id="GO:0016042">
    <property type="term" value="P:lipid catabolic process"/>
    <property type="evidence" value="ECO:0007669"/>
    <property type="project" value="TreeGrafter"/>
</dbReference>
<dbReference type="RefSeq" id="XP_026669191.1">
    <property type="nucleotide sequence ID" value="XM_026813390.1"/>
</dbReference>
<dbReference type="InterPro" id="IPR002334">
    <property type="entry name" value="Allerg_PlipaseA1"/>
</dbReference>
<dbReference type="InterPro" id="IPR029058">
    <property type="entry name" value="AB_hydrolase_fold"/>
</dbReference>
<comment type="similarity">
    <text evidence="3 8">Belongs to the AB hydrolase superfamily. Lipase family.</text>
</comment>
<dbReference type="GO" id="GO:0008970">
    <property type="term" value="F:phospholipase A1 activity"/>
    <property type="evidence" value="ECO:0007669"/>
    <property type="project" value="UniProtKB-EC"/>
</dbReference>
<keyword evidence="6" id="KW-0378">Hydrolase</keyword>
<dbReference type="Pfam" id="PF00151">
    <property type="entry name" value="Lipase"/>
    <property type="match status" value="1"/>
</dbReference>
<dbReference type="PANTHER" id="PTHR11610">
    <property type="entry name" value="LIPASE"/>
    <property type="match status" value="1"/>
</dbReference>
<dbReference type="PRINTS" id="PR00825">
    <property type="entry name" value="DOLALLERGEN"/>
</dbReference>
<evidence type="ECO:0000256" key="3">
    <source>
        <dbReference type="ARBA" id="ARBA00010701"/>
    </source>
</evidence>
<evidence type="ECO:0000256" key="8">
    <source>
        <dbReference type="RuleBase" id="RU004262"/>
    </source>
</evidence>
<dbReference type="Proteomes" id="UP000694925">
    <property type="component" value="Unplaced"/>
</dbReference>
<dbReference type="SUPFAM" id="SSF53474">
    <property type="entry name" value="alpha/beta-Hydrolases"/>
    <property type="match status" value="1"/>
</dbReference>
<evidence type="ECO:0000256" key="7">
    <source>
        <dbReference type="ARBA" id="ARBA00023157"/>
    </source>
</evidence>
<feature type="domain" description="Lipase" evidence="9">
    <location>
        <begin position="14"/>
        <end position="227"/>
    </location>
</feature>
<dbReference type="PANTHER" id="PTHR11610:SF173">
    <property type="entry name" value="LIPASE DOMAIN-CONTAINING PROTEIN-RELATED"/>
    <property type="match status" value="1"/>
</dbReference>
<evidence type="ECO:0000256" key="5">
    <source>
        <dbReference type="ARBA" id="ARBA00022525"/>
    </source>
</evidence>
<evidence type="ECO:0000313" key="11">
    <source>
        <dbReference type="RefSeq" id="XP_026669191.1"/>
    </source>
</evidence>
<organism evidence="10 11">
    <name type="scientific">Ceratina calcarata</name>
    <dbReference type="NCBI Taxonomy" id="156304"/>
    <lineage>
        <taxon>Eukaryota</taxon>
        <taxon>Metazoa</taxon>
        <taxon>Ecdysozoa</taxon>
        <taxon>Arthropoda</taxon>
        <taxon>Hexapoda</taxon>
        <taxon>Insecta</taxon>
        <taxon>Pterygota</taxon>
        <taxon>Neoptera</taxon>
        <taxon>Endopterygota</taxon>
        <taxon>Hymenoptera</taxon>
        <taxon>Apocrita</taxon>
        <taxon>Aculeata</taxon>
        <taxon>Apoidea</taxon>
        <taxon>Anthophila</taxon>
        <taxon>Apidae</taxon>
        <taxon>Ceratina</taxon>
        <taxon>Zadontomerus</taxon>
    </lineage>
</organism>
<keyword evidence="10" id="KW-1185">Reference proteome</keyword>
<evidence type="ECO:0000259" key="9">
    <source>
        <dbReference type="Pfam" id="PF00151"/>
    </source>
</evidence>
<evidence type="ECO:0000313" key="10">
    <source>
        <dbReference type="Proteomes" id="UP000694925"/>
    </source>
</evidence>
<evidence type="ECO:0000256" key="2">
    <source>
        <dbReference type="ARBA" id="ARBA00004613"/>
    </source>
</evidence>
<proteinExistence type="inferred from homology"/>
<comment type="catalytic activity">
    <reaction evidence="1">
        <text>a 1,2-diacyl-sn-glycero-3-phosphocholine + H2O = a 2-acyl-sn-glycero-3-phosphocholine + a fatty acid + H(+)</text>
        <dbReference type="Rhea" id="RHEA:18689"/>
        <dbReference type="ChEBI" id="CHEBI:15377"/>
        <dbReference type="ChEBI" id="CHEBI:15378"/>
        <dbReference type="ChEBI" id="CHEBI:28868"/>
        <dbReference type="ChEBI" id="CHEBI:57643"/>
        <dbReference type="ChEBI" id="CHEBI:57875"/>
        <dbReference type="EC" id="3.1.1.32"/>
    </reaction>
</comment>
<evidence type="ECO:0000256" key="6">
    <source>
        <dbReference type="ARBA" id="ARBA00022801"/>
    </source>
</evidence>
<dbReference type="GeneID" id="108624792"/>
<dbReference type="Gene3D" id="3.40.50.1820">
    <property type="entry name" value="alpha/beta hydrolase"/>
    <property type="match status" value="1"/>
</dbReference>
<evidence type="ECO:0000256" key="4">
    <source>
        <dbReference type="ARBA" id="ARBA00013179"/>
    </source>
</evidence>
<protein>
    <recommendedName>
        <fullName evidence="4">phospholipase A1</fullName>
        <ecNumber evidence="4">3.1.1.32</ecNumber>
    </recommendedName>
</protein>
<dbReference type="EC" id="3.1.1.32" evidence="4"/>